<gene>
    <name evidence="2" type="ORF">AWR27_01725</name>
</gene>
<dbReference type="InterPro" id="IPR018490">
    <property type="entry name" value="cNMP-bd_dom_sf"/>
</dbReference>
<proteinExistence type="predicted"/>
<evidence type="ECO:0000259" key="1">
    <source>
        <dbReference type="PROSITE" id="PS50042"/>
    </source>
</evidence>
<feature type="domain" description="Cyclic nucleotide-binding" evidence="1">
    <location>
        <begin position="10"/>
        <end position="116"/>
    </location>
</feature>
<dbReference type="KEGG" id="smon:AWR27_01725"/>
<reference evidence="2 3" key="1">
    <citation type="submission" date="2016-01" db="EMBL/GenBank/DDBJ databases">
        <authorList>
            <person name="Oliw E.H."/>
        </authorList>
    </citation>
    <scope>NUCLEOTIDE SEQUENCE [LARGE SCALE GENOMIC DNA]</scope>
    <source>
        <strain evidence="2 3">DY10</strain>
    </source>
</reference>
<accession>A0A1P9WS31</accession>
<evidence type="ECO:0000313" key="3">
    <source>
        <dbReference type="Proteomes" id="UP000187941"/>
    </source>
</evidence>
<dbReference type="Gene3D" id="2.60.120.10">
    <property type="entry name" value="Jelly Rolls"/>
    <property type="match status" value="1"/>
</dbReference>
<evidence type="ECO:0000313" key="2">
    <source>
        <dbReference type="EMBL" id="AQG78177.1"/>
    </source>
</evidence>
<dbReference type="RefSeq" id="WP_077129598.1">
    <property type="nucleotide sequence ID" value="NZ_CP014263.1"/>
</dbReference>
<dbReference type="CDD" id="cd00038">
    <property type="entry name" value="CAP_ED"/>
    <property type="match status" value="1"/>
</dbReference>
<dbReference type="Proteomes" id="UP000187941">
    <property type="component" value="Chromosome"/>
</dbReference>
<dbReference type="PROSITE" id="PS50042">
    <property type="entry name" value="CNMP_BINDING_3"/>
    <property type="match status" value="1"/>
</dbReference>
<sequence length="188" mass="21870">MQIWRDFIETYVPLTDVDWTEVSSRTHRRTLAKGQFYLRPGQINGEFVFIESGALRVFQTTPDEQEHTAWLAVDGQSFCDLASFRDQRPTRFSVQALADTTLLVVAHSDMQYLYGRKPIWQEFGRKLWEDVSVQLINTIVSFQAESAEARYERISREKILLQNAPLKFIAEFLGITPHTLSRVRGKKR</sequence>
<dbReference type="AlphaFoldDB" id="A0A1P9WS31"/>
<dbReference type="InterPro" id="IPR014710">
    <property type="entry name" value="RmlC-like_jellyroll"/>
</dbReference>
<dbReference type="STRING" id="1178516.AWR27_01725"/>
<organism evidence="2 3">
    <name type="scientific">Spirosoma montaniterrae</name>
    <dbReference type="NCBI Taxonomy" id="1178516"/>
    <lineage>
        <taxon>Bacteria</taxon>
        <taxon>Pseudomonadati</taxon>
        <taxon>Bacteroidota</taxon>
        <taxon>Cytophagia</taxon>
        <taxon>Cytophagales</taxon>
        <taxon>Cytophagaceae</taxon>
        <taxon>Spirosoma</taxon>
    </lineage>
</organism>
<name>A0A1P9WS31_9BACT</name>
<dbReference type="OrthoDB" id="667553at2"/>
<dbReference type="InterPro" id="IPR000595">
    <property type="entry name" value="cNMP-bd_dom"/>
</dbReference>
<dbReference type="EMBL" id="CP014263">
    <property type="protein sequence ID" value="AQG78177.1"/>
    <property type="molecule type" value="Genomic_DNA"/>
</dbReference>
<dbReference type="SUPFAM" id="SSF51206">
    <property type="entry name" value="cAMP-binding domain-like"/>
    <property type="match status" value="1"/>
</dbReference>
<dbReference type="Pfam" id="PF00027">
    <property type="entry name" value="cNMP_binding"/>
    <property type="match status" value="1"/>
</dbReference>
<protein>
    <recommendedName>
        <fullName evidence="1">Cyclic nucleotide-binding domain-containing protein</fullName>
    </recommendedName>
</protein>
<keyword evidence="3" id="KW-1185">Reference proteome</keyword>